<feature type="transmembrane region" description="Helical" evidence="1">
    <location>
        <begin position="210"/>
        <end position="231"/>
    </location>
</feature>
<feature type="transmembrane region" description="Helical" evidence="1">
    <location>
        <begin position="16"/>
        <end position="34"/>
    </location>
</feature>
<protein>
    <submittedName>
        <fullName evidence="2">Uncharacterized protein</fullName>
    </submittedName>
</protein>
<feature type="transmembrane region" description="Helical" evidence="1">
    <location>
        <begin position="46"/>
        <end position="66"/>
    </location>
</feature>
<gene>
    <name evidence="2" type="ORF">C0601_05180</name>
</gene>
<dbReference type="Proteomes" id="UP000234857">
    <property type="component" value="Unassembled WGS sequence"/>
</dbReference>
<evidence type="ECO:0000256" key="1">
    <source>
        <dbReference type="SAM" id="Phobius"/>
    </source>
</evidence>
<evidence type="ECO:0000313" key="2">
    <source>
        <dbReference type="EMBL" id="PLX18413.1"/>
    </source>
</evidence>
<dbReference type="EMBL" id="PKTG01000064">
    <property type="protein sequence ID" value="PLX18413.1"/>
    <property type="molecule type" value="Genomic_DNA"/>
</dbReference>
<keyword evidence="1" id="KW-0812">Transmembrane</keyword>
<keyword evidence="1" id="KW-0472">Membrane</keyword>
<organism evidence="2 3">
    <name type="scientific">Muiribacterium halophilum</name>
    <dbReference type="NCBI Taxonomy" id="2053465"/>
    <lineage>
        <taxon>Bacteria</taxon>
        <taxon>Candidatus Muiribacteriota</taxon>
        <taxon>Candidatus Muiribacteriia</taxon>
        <taxon>Candidatus Muiribacteriales</taxon>
        <taxon>Candidatus Muiribacteriaceae</taxon>
        <taxon>Candidatus Muiribacterium</taxon>
    </lineage>
</organism>
<feature type="transmembrane region" description="Helical" evidence="1">
    <location>
        <begin position="86"/>
        <end position="111"/>
    </location>
</feature>
<dbReference type="AlphaFoldDB" id="A0A2N5ZIH1"/>
<feature type="transmembrane region" description="Helical" evidence="1">
    <location>
        <begin position="153"/>
        <end position="173"/>
    </location>
</feature>
<feature type="transmembrane region" description="Helical" evidence="1">
    <location>
        <begin position="123"/>
        <end position="147"/>
    </location>
</feature>
<comment type="caution">
    <text evidence="2">The sequence shown here is derived from an EMBL/GenBank/DDBJ whole genome shotgun (WGS) entry which is preliminary data.</text>
</comment>
<accession>A0A2N5ZIH1</accession>
<reference evidence="2 3" key="1">
    <citation type="submission" date="2017-11" db="EMBL/GenBank/DDBJ databases">
        <title>Genome-resolved metagenomics identifies genetic mobility, metabolic interactions, and unexpected diversity in perchlorate-reducing communities.</title>
        <authorList>
            <person name="Barnum T.P."/>
            <person name="Figueroa I.A."/>
            <person name="Carlstrom C.I."/>
            <person name="Lucas L.N."/>
            <person name="Engelbrektson A.L."/>
            <person name="Coates J.D."/>
        </authorList>
    </citation>
    <scope>NUCLEOTIDE SEQUENCE [LARGE SCALE GENOMIC DNA]</scope>
    <source>
        <strain evidence="2">BM706</strain>
    </source>
</reference>
<sequence>MLPTILICLKNYFKKTFFYSELLVVAAFFYIFIVKASVYTFAHDTFIIQLNAAIAFSGLLTAYRIFVYELPETMTFINSSGRTKYYFSRLITVCLINIIILAIFYISLYIYKGDSINDFSKYIMSLPPVLINNFIYCALGVLFSPVVLSIHQVIHGIFFVSVGINLTAIASFFDNVILKTIFSIIMYIFPPIEHLIALSVNPVFSGKDAMITMIWGVLYTFIVIFAGYYIFKNKDIHTNDKGII</sequence>
<keyword evidence="1" id="KW-1133">Transmembrane helix</keyword>
<proteinExistence type="predicted"/>
<name>A0A2N5ZIH1_MUIH1</name>
<evidence type="ECO:0000313" key="3">
    <source>
        <dbReference type="Proteomes" id="UP000234857"/>
    </source>
</evidence>